<evidence type="ECO:0000259" key="5">
    <source>
        <dbReference type="Pfam" id="PF00205"/>
    </source>
</evidence>
<dbReference type="InterPro" id="IPR029035">
    <property type="entry name" value="DHS-like_NAD/FAD-binding_dom"/>
</dbReference>
<dbReference type="GO" id="GO:0005948">
    <property type="term" value="C:acetolactate synthase complex"/>
    <property type="evidence" value="ECO:0007669"/>
    <property type="project" value="TreeGrafter"/>
</dbReference>
<evidence type="ECO:0000313" key="8">
    <source>
        <dbReference type="EMBL" id="MTD52551.1"/>
    </source>
</evidence>
<sequence>MSAQSGGRTKTMSRNRWPAELVVEALRREGVRAMFGIFGGHIASIQDFAYRAGIDVFQVRHEQAAVHAADGYARVTRGPGVCFATAGPGMTNTVTAMHMAYVNRTPVVLLLGGHKVREEGRATMQEADARSVLGSVTKSFRRVTVPEQADLYVRMAFREAMTFPYGPVAIEFPNDLFNDHPIPPESRIGWPGAGVHLGRPPAVAGDPQGVASAFEALSGAQRPLIIAGDGVHWDDAGASLRELIEKLSVPLSMRRHGRGAVPEDHPLVIPAPARKRALEKADVVMLLGMHLSYLEGFGDWKTSAEFIQVSRHPSDIAVNLRTLVEITADQDTFLRQLNSLAAGLPAGQPRPSQAWSEACRADVAQWRARRAADVDDLLGREVIHPIAFASELSRLLPGDVPVILDSFTASGFLAEFLQPKASGRVMDAGLSAAFGHGVGMALGASMASDAGPVISVLGDGGVGLGGGDIETAVRYQLPVVFLVSNNSAYGSGMEDYAYGADYAILGPKARGGFNLTADVRYDRMFAALGCHTEFVTKLDELEGALERSLRSGLTSVVNVVVDRHAQPGLYETVHAREMFWHLPADEVMEPARRRHHETLFPRYHNGLTLSEALDPTEGSGS</sequence>
<evidence type="ECO:0000256" key="4">
    <source>
        <dbReference type="RuleBase" id="RU362132"/>
    </source>
</evidence>
<dbReference type="GO" id="GO:0030976">
    <property type="term" value="F:thiamine pyrophosphate binding"/>
    <property type="evidence" value="ECO:0007669"/>
    <property type="project" value="InterPro"/>
</dbReference>
<dbReference type="Pfam" id="PF02776">
    <property type="entry name" value="TPP_enzyme_N"/>
    <property type="match status" value="1"/>
</dbReference>
<evidence type="ECO:0000256" key="2">
    <source>
        <dbReference type="ARBA" id="ARBA00007812"/>
    </source>
</evidence>
<dbReference type="SUPFAM" id="SSF52518">
    <property type="entry name" value="Thiamin diphosphate-binding fold (THDP-binding)"/>
    <property type="match status" value="2"/>
</dbReference>
<organism evidence="8 9">
    <name type="scientific">Amycolatopsis pithecellobii</name>
    <dbReference type="NCBI Taxonomy" id="664692"/>
    <lineage>
        <taxon>Bacteria</taxon>
        <taxon>Bacillati</taxon>
        <taxon>Actinomycetota</taxon>
        <taxon>Actinomycetes</taxon>
        <taxon>Pseudonocardiales</taxon>
        <taxon>Pseudonocardiaceae</taxon>
        <taxon>Amycolatopsis</taxon>
    </lineage>
</organism>
<evidence type="ECO:0008006" key="10">
    <source>
        <dbReference type="Google" id="ProtNLM"/>
    </source>
</evidence>
<keyword evidence="3 4" id="KW-0786">Thiamine pyrophosphate</keyword>
<dbReference type="EMBL" id="WMBA01000001">
    <property type="protein sequence ID" value="MTD52551.1"/>
    <property type="molecule type" value="Genomic_DNA"/>
</dbReference>
<dbReference type="GO" id="GO:0000287">
    <property type="term" value="F:magnesium ion binding"/>
    <property type="evidence" value="ECO:0007669"/>
    <property type="project" value="InterPro"/>
</dbReference>
<dbReference type="InterPro" id="IPR029061">
    <property type="entry name" value="THDP-binding"/>
</dbReference>
<dbReference type="Gene3D" id="3.40.50.1220">
    <property type="entry name" value="TPP-binding domain"/>
    <property type="match status" value="1"/>
</dbReference>
<feature type="domain" description="Thiamine pyrophosphate enzyme central" evidence="5">
    <location>
        <begin position="211"/>
        <end position="337"/>
    </location>
</feature>
<dbReference type="PANTHER" id="PTHR18968">
    <property type="entry name" value="THIAMINE PYROPHOSPHATE ENZYMES"/>
    <property type="match status" value="1"/>
</dbReference>
<comment type="similarity">
    <text evidence="2 4">Belongs to the TPP enzyme family.</text>
</comment>
<feature type="domain" description="Thiamine pyrophosphate enzyme TPP-binding" evidence="6">
    <location>
        <begin position="411"/>
        <end position="559"/>
    </location>
</feature>
<dbReference type="Proteomes" id="UP000440096">
    <property type="component" value="Unassembled WGS sequence"/>
</dbReference>
<dbReference type="GO" id="GO:0003984">
    <property type="term" value="F:acetolactate synthase activity"/>
    <property type="evidence" value="ECO:0007669"/>
    <property type="project" value="TreeGrafter"/>
</dbReference>
<evidence type="ECO:0000259" key="7">
    <source>
        <dbReference type="Pfam" id="PF02776"/>
    </source>
</evidence>
<keyword evidence="9" id="KW-1185">Reference proteome</keyword>
<dbReference type="GO" id="GO:0050660">
    <property type="term" value="F:flavin adenine dinucleotide binding"/>
    <property type="evidence" value="ECO:0007669"/>
    <property type="project" value="TreeGrafter"/>
</dbReference>
<dbReference type="InterPro" id="IPR011766">
    <property type="entry name" value="TPP_enzyme_TPP-bd"/>
</dbReference>
<evidence type="ECO:0000256" key="1">
    <source>
        <dbReference type="ARBA" id="ARBA00001964"/>
    </source>
</evidence>
<dbReference type="FunFam" id="3.40.50.970:FF:000007">
    <property type="entry name" value="Acetolactate synthase"/>
    <property type="match status" value="1"/>
</dbReference>
<dbReference type="Pfam" id="PF00205">
    <property type="entry name" value="TPP_enzyme_M"/>
    <property type="match status" value="1"/>
</dbReference>
<evidence type="ECO:0000256" key="3">
    <source>
        <dbReference type="ARBA" id="ARBA00023052"/>
    </source>
</evidence>
<evidence type="ECO:0000259" key="6">
    <source>
        <dbReference type="Pfam" id="PF02775"/>
    </source>
</evidence>
<dbReference type="InterPro" id="IPR012001">
    <property type="entry name" value="Thiamin_PyroP_enz_TPP-bd_dom"/>
</dbReference>
<dbReference type="GO" id="GO:0009097">
    <property type="term" value="P:isoleucine biosynthetic process"/>
    <property type="evidence" value="ECO:0007669"/>
    <property type="project" value="TreeGrafter"/>
</dbReference>
<proteinExistence type="inferred from homology"/>
<dbReference type="AlphaFoldDB" id="A0A6N7YYN1"/>
<comment type="cofactor">
    <cofactor evidence="1">
        <name>thiamine diphosphate</name>
        <dbReference type="ChEBI" id="CHEBI:58937"/>
    </cofactor>
</comment>
<reference evidence="8 9" key="1">
    <citation type="submission" date="2019-11" db="EMBL/GenBank/DDBJ databases">
        <title>Draft genome of Amycolatopsis RM579.</title>
        <authorList>
            <person name="Duangmal K."/>
            <person name="Mingma R."/>
        </authorList>
    </citation>
    <scope>NUCLEOTIDE SEQUENCE [LARGE SCALE GENOMIC DNA]</scope>
    <source>
        <strain evidence="8 9">RM579</strain>
    </source>
</reference>
<dbReference type="SUPFAM" id="SSF52467">
    <property type="entry name" value="DHS-like NAD/FAD-binding domain"/>
    <property type="match status" value="1"/>
</dbReference>
<dbReference type="Pfam" id="PF02775">
    <property type="entry name" value="TPP_enzyme_C"/>
    <property type="match status" value="1"/>
</dbReference>
<name>A0A6N7YYN1_9PSEU</name>
<accession>A0A6N7YYN1</accession>
<dbReference type="InterPro" id="IPR045229">
    <property type="entry name" value="TPP_enz"/>
</dbReference>
<comment type="caution">
    <text evidence="8">The sequence shown here is derived from an EMBL/GenBank/DDBJ whole genome shotgun (WGS) entry which is preliminary data.</text>
</comment>
<dbReference type="PANTHER" id="PTHR18968:SF166">
    <property type="entry name" value="2-HYDROXYACYL-COA LYASE 2"/>
    <property type="match status" value="1"/>
</dbReference>
<gene>
    <name evidence="8" type="ORF">GKO32_00925</name>
</gene>
<dbReference type="Gene3D" id="3.40.50.970">
    <property type="match status" value="2"/>
</dbReference>
<dbReference type="CDD" id="cd07035">
    <property type="entry name" value="TPP_PYR_POX_like"/>
    <property type="match status" value="1"/>
</dbReference>
<feature type="domain" description="Thiamine pyrophosphate enzyme N-terminal TPP-binding" evidence="7">
    <location>
        <begin position="19"/>
        <end position="129"/>
    </location>
</feature>
<dbReference type="OrthoDB" id="4494979at2"/>
<dbReference type="GO" id="GO:0009099">
    <property type="term" value="P:L-valine biosynthetic process"/>
    <property type="evidence" value="ECO:0007669"/>
    <property type="project" value="TreeGrafter"/>
</dbReference>
<evidence type="ECO:0000313" key="9">
    <source>
        <dbReference type="Proteomes" id="UP000440096"/>
    </source>
</evidence>
<protein>
    <recommendedName>
        <fullName evidence="10">Thiamine pyrophosphate-binding protein</fullName>
    </recommendedName>
</protein>
<dbReference type="InterPro" id="IPR012000">
    <property type="entry name" value="Thiamin_PyroP_enz_cen_dom"/>
</dbReference>